<dbReference type="AlphaFoldDB" id="A0A6P8ZKJ4"/>
<sequence length="153" mass="14821">MKSSTLLKALVLSAVLVGLIEAAPFHGGCGCASPCGCGGGAKFSVATVPIQLSLPAPAPAPSCGCGSICGGSCGIPAPAPKCGCGSLCGGSCGIPAPCGHHGKCGCGPRFIEVTKCKKFLVPAPRPRCHKCLVPACICDAPAPVCGCPQPCGC</sequence>
<dbReference type="Proteomes" id="UP000515158">
    <property type="component" value="Unplaced"/>
</dbReference>
<keyword evidence="2" id="KW-1185">Reference proteome</keyword>
<name>A0A6P8ZKJ4_THRPL</name>
<accession>A0A6P8ZKJ4</accession>
<evidence type="ECO:0000256" key="1">
    <source>
        <dbReference type="SAM" id="SignalP"/>
    </source>
</evidence>
<dbReference type="KEGG" id="tpal:117642782"/>
<dbReference type="GeneID" id="117642782"/>
<keyword evidence="1" id="KW-0732">Signal</keyword>
<evidence type="ECO:0000313" key="2">
    <source>
        <dbReference type="Proteomes" id="UP000515158"/>
    </source>
</evidence>
<feature type="signal peptide" evidence="1">
    <location>
        <begin position="1"/>
        <end position="22"/>
    </location>
</feature>
<feature type="chain" id="PRO_5028311810" evidence="1">
    <location>
        <begin position="23"/>
        <end position="153"/>
    </location>
</feature>
<protein>
    <submittedName>
        <fullName evidence="3">Keratin-associated protein 5-5-like</fullName>
    </submittedName>
</protein>
<reference evidence="3" key="1">
    <citation type="submission" date="2025-08" db="UniProtKB">
        <authorList>
            <consortium name="RefSeq"/>
        </authorList>
    </citation>
    <scope>IDENTIFICATION</scope>
    <source>
        <tissue evidence="3">Total insect</tissue>
    </source>
</reference>
<gene>
    <name evidence="3" type="primary">LOC117642782</name>
</gene>
<evidence type="ECO:0000313" key="3">
    <source>
        <dbReference type="RefSeq" id="XP_034237209.1"/>
    </source>
</evidence>
<dbReference type="InParanoid" id="A0A6P8ZKJ4"/>
<dbReference type="RefSeq" id="XP_034237209.1">
    <property type="nucleotide sequence ID" value="XM_034381318.1"/>
</dbReference>
<organism evidence="3">
    <name type="scientific">Thrips palmi</name>
    <name type="common">Melon thrips</name>
    <dbReference type="NCBI Taxonomy" id="161013"/>
    <lineage>
        <taxon>Eukaryota</taxon>
        <taxon>Metazoa</taxon>
        <taxon>Ecdysozoa</taxon>
        <taxon>Arthropoda</taxon>
        <taxon>Hexapoda</taxon>
        <taxon>Insecta</taxon>
        <taxon>Pterygota</taxon>
        <taxon>Neoptera</taxon>
        <taxon>Paraneoptera</taxon>
        <taxon>Thysanoptera</taxon>
        <taxon>Terebrantia</taxon>
        <taxon>Thripoidea</taxon>
        <taxon>Thripidae</taxon>
        <taxon>Thrips</taxon>
    </lineage>
</organism>
<proteinExistence type="predicted"/>